<organism evidence="1 2">
    <name type="scientific">Ruthenibacterium intestinale</name>
    <dbReference type="NCBI Taxonomy" id="3133163"/>
    <lineage>
        <taxon>Bacteria</taxon>
        <taxon>Bacillati</taxon>
        <taxon>Bacillota</taxon>
        <taxon>Clostridia</taxon>
        <taxon>Eubacteriales</taxon>
        <taxon>Oscillospiraceae</taxon>
        <taxon>Ruthenibacterium</taxon>
    </lineage>
</organism>
<dbReference type="NCBIfam" id="TIGR01909">
    <property type="entry name" value="C_GCAxxG_C_C"/>
    <property type="match status" value="1"/>
</dbReference>
<name>A0ABV1GE09_9FIRM</name>
<dbReference type="RefSeq" id="WP_349215354.1">
    <property type="nucleotide sequence ID" value="NZ_JBBMFA010000074.1"/>
</dbReference>
<sequence length="158" mass="17200">MSAHGDEACRLFCSGYNCAQSVAGAFADELGLPLETVARMVSGFGGGFGRLREVCGCVSGMTFVYSALRGYGVPGDLQEKTAVYTDVQALANRFRQCHGSIVCKELLGLDRPEGTPRPEARTPEYYRKRPCPELARSAADILEQFLNEEVPPCDWKAP</sequence>
<dbReference type="Proteomes" id="UP001477672">
    <property type="component" value="Unassembled WGS sequence"/>
</dbReference>
<evidence type="ECO:0000313" key="2">
    <source>
        <dbReference type="Proteomes" id="UP001477672"/>
    </source>
</evidence>
<accession>A0ABV1GE09</accession>
<dbReference type="Pfam" id="PF09719">
    <property type="entry name" value="C_GCAxxG_C_C"/>
    <property type="match status" value="1"/>
</dbReference>
<dbReference type="EMBL" id="JBBMFA010000074">
    <property type="protein sequence ID" value="MEQ2519923.1"/>
    <property type="molecule type" value="Genomic_DNA"/>
</dbReference>
<comment type="caution">
    <text evidence="1">The sequence shown here is derived from an EMBL/GenBank/DDBJ whole genome shotgun (WGS) entry which is preliminary data.</text>
</comment>
<proteinExistence type="predicted"/>
<keyword evidence="2" id="KW-1185">Reference proteome</keyword>
<protein>
    <submittedName>
        <fullName evidence="1">C-GCAxxG-C-C family protein</fullName>
    </submittedName>
</protein>
<dbReference type="InterPro" id="IPR010181">
    <property type="entry name" value="CGCAxxGCC_motif"/>
</dbReference>
<evidence type="ECO:0000313" key="1">
    <source>
        <dbReference type="EMBL" id="MEQ2519923.1"/>
    </source>
</evidence>
<reference evidence="1 2" key="1">
    <citation type="submission" date="2024-03" db="EMBL/GenBank/DDBJ databases">
        <title>Human intestinal bacterial collection.</title>
        <authorList>
            <person name="Pauvert C."/>
            <person name="Hitch T.C.A."/>
            <person name="Clavel T."/>
        </authorList>
    </citation>
    <scope>NUCLEOTIDE SEQUENCE [LARGE SCALE GENOMIC DNA]</scope>
    <source>
        <strain evidence="1 2">CLA-JM-H11</strain>
    </source>
</reference>
<gene>
    <name evidence="1" type="ORF">WMO24_05675</name>
</gene>